<dbReference type="OrthoDB" id="509869at2759"/>
<feature type="signal peptide" evidence="2">
    <location>
        <begin position="1"/>
        <end position="19"/>
    </location>
</feature>
<dbReference type="GeneID" id="17350302"/>
<dbReference type="InParanoid" id="E1ZTJ5"/>
<keyword evidence="1" id="KW-1133">Transmembrane helix</keyword>
<organism evidence="4">
    <name type="scientific">Chlorella variabilis</name>
    <name type="common">Green alga</name>
    <dbReference type="NCBI Taxonomy" id="554065"/>
    <lineage>
        <taxon>Eukaryota</taxon>
        <taxon>Viridiplantae</taxon>
        <taxon>Chlorophyta</taxon>
        <taxon>core chlorophytes</taxon>
        <taxon>Trebouxiophyceae</taxon>
        <taxon>Chlorellales</taxon>
        <taxon>Chlorellaceae</taxon>
        <taxon>Chlorella clade</taxon>
        <taxon>Chlorella</taxon>
    </lineage>
</organism>
<dbReference type="Proteomes" id="UP000008141">
    <property type="component" value="Unassembled WGS sequence"/>
</dbReference>
<protein>
    <recommendedName>
        <fullName evidence="5">FZ domain-containing protein</fullName>
    </recommendedName>
</protein>
<dbReference type="RefSeq" id="XP_005842921.1">
    <property type="nucleotide sequence ID" value="XM_005842859.1"/>
</dbReference>
<feature type="transmembrane region" description="Helical" evidence="1">
    <location>
        <begin position="238"/>
        <end position="259"/>
    </location>
</feature>
<feature type="chain" id="PRO_5003156610" description="FZ domain-containing protein" evidence="2">
    <location>
        <begin position="20"/>
        <end position="261"/>
    </location>
</feature>
<sequence>MRAVLPLLVVLVLASRVQGFSIGDALGDVADTVTGAVSGAVDTVSDTAGNVVDGAANLGGNVVDTVVDAANSAWEGVKDAYEWVECTAVDFTVFDMDPCWEAPPSDLCTEDCKANLLQLPQACLDRLVTGIYNSGNETTIDRVESQIAACNITWTECTAVNWATFDMGPCENAAEDNLCPEDCQAQLQKLPQACLDRLVTQIGSQGNETISERLEAQIEACGMNFTLLSTNGSPRASAYGSLVVPLVVLLASMLLLGLLGP</sequence>
<evidence type="ECO:0000313" key="3">
    <source>
        <dbReference type="EMBL" id="EFN50819.1"/>
    </source>
</evidence>
<reference evidence="3 4" key="1">
    <citation type="journal article" date="2010" name="Plant Cell">
        <title>The Chlorella variabilis NC64A genome reveals adaptation to photosymbiosis, coevolution with viruses, and cryptic sex.</title>
        <authorList>
            <person name="Blanc G."/>
            <person name="Duncan G."/>
            <person name="Agarkova I."/>
            <person name="Borodovsky M."/>
            <person name="Gurnon J."/>
            <person name="Kuo A."/>
            <person name="Lindquist E."/>
            <person name="Lucas S."/>
            <person name="Pangilinan J."/>
            <person name="Polle J."/>
            <person name="Salamov A."/>
            <person name="Terry A."/>
            <person name="Yamada T."/>
            <person name="Dunigan D.D."/>
            <person name="Grigoriev I.V."/>
            <person name="Claverie J.M."/>
            <person name="Van Etten J.L."/>
        </authorList>
    </citation>
    <scope>NUCLEOTIDE SEQUENCE [LARGE SCALE GENOMIC DNA]</scope>
    <source>
        <strain evidence="3 4">NC64A</strain>
    </source>
</reference>
<keyword evidence="1" id="KW-0472">Membrane</keyword>
<evidence type="ECO:0000313" key="4">
    <source>
        <dbReference type="Proteomes" id="UP000008141"/>
    </source>
</evidence>
<evidence type="ECO:0008006" key="5">
    <source>
        <dbReference type="Google" id="ProtNLM"/>
    </source>
</evidence>
<dbReference type="Gene3D" id="1.20.120.20">
    <property type="entry name" value="Apolipoprotein"/>
    <property type="match status" value="1"/>
</dbReference>
<dbReference type="EMBL" id="GL433872">
    <property type="protein sequence ID" value="EFN50819.1"/>
    <property type="molecule type" value="Genomic_DNA"/>
</dbReference>
<evidence type="ECO:0000256" key="2">
    <source>
        <dbReference type="SAM" id="SignalP"/>
    </source>
</evidence>
<keyword evidence="2" id="KW-0732">Signal</keyword>
<evidence type="ECO:0000256" key="1">
    <source>
        <dbReference type="SAM" id="Phobius"/>
    </source>
</evidence>
<keyword evidence="4" id="KW-1185">Reference proteome</keyword>
<gene>
    <name evidence="3" type="ORF">CHLNCDRAFT_59404</name>
</gene>
<accession>E1ZTJ5</accession>
<dbReference type="KEGG" id="cvr:CHLNCDRAFT_59404"/>
<dbReference type="AlphaFoldDB" id="E1ZTJ5"/>
<proteinExistence type="predicted"/>
<keyword evidence="1" id="KW-0812">Transmembrane</keyword>
<name>E1ZTJ5_CHLVA</name>